<keyword evidence="1" id="KW-0732">Signal</keyword>
<sequence length="41" mass="4417">MSSFLILSFLVWPYSVRAALARATTRGTGCGTGPDCPREEV</sequence>
<name>A0A498I980_MALDO</name>
<organism evidence="2 3">
    <name type="scientific">Malus domestica</name>
    <name type="common">Apple</name>
    <name type="synonym">Pyrus malus</name>
    <dbReference type="NCBI Taxonomy" id="3750"/>
    <lineage>
        <taxon>Eukaryota</taxon>
        <taxon>Viridiplantae</taxon>
        <taxon>Streptophyta</taxon>
        <taxon>Embryophyta</taxon>
        <taxon>Tracheophyta</taxon>
        <taxon>Spermatophyta</taxon>
        <taxon>Magnoliopsida</taxon>
        <taxon>eudicotyledons</taxon>
        <taxon>Gunneridae</taxon>
        <taxon>Pentapetalae</taxon>
        <taxon>rosids</taxon>
        <taxon>fabids</taxon>
        <taxon>Rosales</taxon>
        <taxon>Rosaceae</taxon>
        <taxon>Amygdaloideae</taxon>
        <taxon>Maleae</taxon>
        <taxon>Malus</taxon>
    </lineage>
</organism>
<dbReference type="Proteomes" id="UP000290289">
    <property type="component" value="Chromosome 13"/>
</dbReference>
<reference evidence="2 3" key="1">
    <citation type="submission" date="2018-10" db="EMBL/GenBank/DDBJ databases">
        <title>A high-quality apple genome assembly.</title>
        <authorList>
            <person name="Hu J."/>
        </authorList>
    </citation>
    <scope>NUCLEOTIDE SEQUENCE [LARGE SCALE GENOMIC DNA]</scope>
    <source>
        <strain evidence="3">cv. HFTH1</strain>
        <tissue evidence="2">Young leaf</tissue>
    </source>
</reference>
<dbReference type="EMBL" id="RDQH01000339">
    <property type="protein sequence ID" value="RXH79479.1"/>
    <property type="molecule type" value="Genomic_DNA"/>
</dbReference>
<proteinExistence type="predicted"/>
<gene>
    <name evidence="2" type="ORF">DVH24_040626</name>
</gene>
<evidence type="ECO:0000313" key="2">
    <source>
        <dbReference type="EMBL" id="RXH79479.1"/>
    </source>
</evidence>
<comment type="caution">
    <text evidence="2">The sequence shown here is derived from an EMBL/GenBank/DDBJ whole genome shotgun (WGS) entry which is preliminary data.</text>
</comment>
<evidence type="ECO:0000256" key="1">
    <source>
        <dbReference type="SAM" id="SignalP"/>
    </source>
</evidence>
<dbReference type="AlphaFoldDB" id="A0A498I980"/>
<feature type="chain" id="PRO_5019784302" evidence="1">
    <location>
        <begin position="19"/>
        <end position="41"/>
    </location>
</feature>
<keyword evidence="3" id="KW-1185">Reference proteome</keyword>
<feature type="signal peptide" evidence="1">
    <location>
        <begin position="1"/>
        <end position="18"/>
    </location>
</feature>
<protein>
    <submittedName>
        <fullName evidence="2">Uncharacterized protein</fullName>
    </submittedName>
</protein>
<evidence type="ECO:0000313" key="3">
    <source>
        <dbReference type="Proteomes" id="UP000290289"/>
    </source>
</evidence>
<accession>A0A498I980</accession>